<keyword evidence="3" id="KW-0949">S-adenosyl-L-methionine</keyword>
<reference evidence="5 6" key="1">
    <citation type="submission" date="2022-07" db="EMBL/GenBank/DDBJ databases">
        <title>Novel species in genus Arthrobacter.</title>
        <authorList>
            <person name="Liu Y."/>
        </authorList>
    </citation>
    <scope>NUCLEOTIDE SEQUENCE [LARGE SCALE GENOMIC DNA]</scope>
    <source>
        <strain evidence="6">zg-Y859</strain>
    </source>
</reference>
<evidence type="ECO:0000313" key="5">
    <source>
        <dbReference type="EMBL" id="MCQ1951338.1"/>
    </source>
</evidence>
<evidence type="ECO:0000259" key="4">
    <source>
        <dbReference type="Pfam" id="PF13649"/>
    </source>
</evidence>
<keyword evidence="6" id="KW-1185">Reference proteome</keyword>
<dbReference type="CDD" id="cd02440">
    <property type="entry name" value="AdoMet_MTases"/>
    <property type="match status" value="1"/>
</dbReference>
<dbReference type="InterPro" id="IPR041698">
    <property type="entry name" value="Methyltransf_25"/>
</dbReference>
<organism evidence="5 6">
    <name type="scientific">Arthrobacter jinronghuae</name>
    <dbReference type="NCBI Taxonomy" id="2964609"/>
    <lineage>
        <taxon>Bacteria</taxon>
        <taxon>Bacillati</taxon>
        <taxon>Actinomycetota</taxon>
        <taxon>Actinomycetes</taxon>
        <taxon>Micrococcales</taxon>
        <taxon>Micrococcaceae</taxon>
        <taxon>Arthrobacter</taxon>
    </lineage>
</organism>
<proteinExistence type="predicted"/>
<dbReference type="NCBIfam" id="TIGR03704">
    <property type="entry name" value="PrmC_rel_meth"/>
    <property type="match status" value="1"/>
</dbReference>
<dbReference type="PANTHER" id="PTHR18895:SF74">
    <property type="entry name" value="MTRF1L RELEASE FACTOR GLUTAMINE METHYLTRANSFERASE"/>
    <property type="match status" value="1"/>
</dbReference>
<dbReference type="InterPro" id="IPR029063">
    <property type="entry name" value="SAM-dependent_MTases_sf"/>
</dbReference>
<dbReference type="Pfam" id="PF13649">
    <property type="entry name" value="Methyltransf_25"/>
    <property type="match status" value="1"/>
</dbReference>
<dbReference type="SUPFAM" id="SSF53335">
    <property type="entry name" value="S-adenosyl-L-methionine-dependent methyltransferases"/>
    <property type="match status" value="1"/>
</dbReference>
<name>A0ABT1NUC5_9MICC</name>
<evidence type="ECO:0000256" key="1">
    <source>
        <dbReference type="ARBA" id="ARBA00022603"/>
    </source>
</evidence>
<dbReference type="Proteomes" id="UP001206924">
    <property type="component" value="Unassembled WGS sequence"/>
</dbReference>
<dbReference type="EMBL" id="JANFLP010000017">
    <property type="protein sequence ID" value="MCQ1951338.1"/>
    <property type="molecule type" value="Genomic_DNA"/>
</dbReference>
<keyword evidence="1" id="KW-0489">Methyltransferase</keyword>
<dbReference type="Gene3D" id="3.40.50.150">
    <property type="entry name" value="Vaccinia Virus protein VP39"/>
    <property type="match status" value="1"/>
</dbReference>
<evidence type="ECO:0000256" key="3">
    <source>
        <dbReference type="ARBA" id="ARBA00022691"/>
    </source>
</evidence>
<keyword evidence="2" id="KW-0808">Transferase</keyword>
<accession>A0ABT1NUC5</accession>
<dbReference type="PANTHER" id="PTHR18895">
    <property type="entry name" value="HEMK METHYLTRANSFERASE"/>
    <property type="match status" value="1"/>
</dbReference>
<comment type="caution">
    <text evidence="5">The sequence shown here is derived from an EMBL/GenBank/DDBJ whole genome shotgun (WGS) entry which is preliminary data.</text>
</comment>
<gene>
    <name evidence="5" type="ORF">NNX28_15570</name>
</gene>
<evidence type="ECO:0000256" key="2">
    <source>
        <dbReference type="ARBA" id="ARBA00022679"/>
    </source>
</evidence>
<protein>
    <recommendedName>
        <fullName evidence="4">Methyltransferase domain-containing protein</fullName>
    </recommendedName>
</protein>
<dbReference type="NCBIfam" id="TIGR00536">
    <property type="entry name" value="hemK_fam"/>
    <property type="match status" value="1"/>
</dbReference>
<dbReference type="InterPro" id="IPR050320">
    <property type="entry name" value="N5-glutamine_MTase"/>
</dbReference>
<sequence length="270" mass="28255">MQSREIPEGLVSRLREAGCVFAEEEALLLLSDAPGAAVLELMVARRLAGQPLEQILGWASFGGLRVALRPGVFVPRRRTEFLAAQAVHVLAGRRTALVVDLCCGSGAVAMVISAAVPDCRIYAVDLHPEAVECARSNLPQASVLEGNLFLALPGELRGKVDLVVANAPYVPTAALATLPREARNYEPAATFDGGRDGLDTVGRIISEAPQWLGSRGKVLLECSGEQASAVSGLFAAAGLSPQILRDEETDATVAVGSAPPRRTKGIGLTG</sequence>
<feature type="domain" description="Methyltransferase" evidence="4">
    <location>
        <begin position="98"/>
        <end position="182"/>
    </location>
</feature>
<dbReference type="InterPro" id="IPR004556">
    <property type="entry name" value="HemK-like"/>
</dbReference>
<evidence type="ECO:0000313" key="6">
    <source>
        <dbReference type="Proteomes" id="UP001206924"/>
    </source>
</evidence>
<dbReference type="InterPro" id="IPR022446">
    <property type="entry name" value="MeTrfrase_put"/>
</dbReference>
<dbReference type="RefSeq" id="WP_255866412.1">
    <property type="nucleotide sequence ID" value="NZ_CP104263.1"/>
</dbReference>